<evidence type="ECO:0000313" key="1">
    <source>
        <dbReference type="EMBL" id="RIB20886.1"/>
    </source>
</evidence>
<dbReference type="AlphaFoldDB" id="A0A397VNW5"/>
<keyword evidence="2" id="KW-1185">Reference proteome</keyword>
<dbReference type="OrthoDB" id="2423758at2759"/>
<accession>A0A397VNW5</accession>
<name>A0A397VNW5_9GLOM</name>
<comment type="caution">
    <text evidence="1">The sequence shown here is derived from an EMBL/GenBank/DDBJ whole genome shotgun (WGS) entry which is preliminary data.</text>
</comment>
<dbReference type="EMBL" id="QKWP01000393">
    <property type="protein sequence ID" value="RIB20886.1"/>
    <property type="molecule type" value="Genomic_DNA"/>
</dbReference>
<reference evidence="1 2" key="1">
    <citation type="submission" date="2018-06" db="EMBL/GenBank/DDBJ databases">
        <title>Comparative genomics reveals the genomic features of Rhizophagus irregularis, R. cerebriforme, R. diaphanum and Gigaspora rosea, and their symbiotic lifestyle signature.</title>
        <authorList>
            <person name="Morin E."/>
            <person name="San Clemente H."/>
            <person name="Chen E.C.H."/>
            <person name="De La Providencia I."/>
            <person name="Hainaut M."/>
            <person name="Kuo A."/>
            <person name="Kohler A."/>
            <person name="Murat C."/>
            <person name="Tang N."/>
            <person name="Roy S."/>
            <person name="Loubradou J."/>
            <person name="Henrissat B."/>
            <person name="Grigoriev I.V."/>
            <person name="Corradi N."/>
            <person name="Roux C."/>
            <person name="Martin F.M."/>
        </authorList>
    </citation>
    <scope>NUCLEOTIDE SEQUENCE [LARGE SCALE GENOMIC DNA]</scope>
    <source>
        <strain evidence="1 2">DAOM 194757</strain>
    </source>
</reference>
<organism evidence="1 2">
    <name type="scientific">Gigaspora rosea</name>
    <dbReference type="NCBI Taxonomy" id="44941"/>
    <lineage>
        <taxon>Eukaryota</taxon>
        <taxon>Fungi</taxon>
        <taxon>Fungi incertae sedis</taxon>
        <taxon>Mucoromycota</taxon>
        <taxon>Glomeromycotina</taxon>
        <taxon>Glomeromycetes</taxon>
        <taxon>Diversisporales</taxon>
        <taxon>Gigasporaceae</taxon>
        <taxon>Gigaspora</taxon>
    </lineage>
</organism>
<dbReference type="Proteomes" id="UP000266673">
    <property type="component" value="Unassembled WGS sequence"/>
</dbReference>
<protein>
    <submittedName>
        <fullName evidence="1">Uncharacterized protein</fullName>
    </submittedName>
</protein>
<sequence>MYMLFSDPIKMGVINLEDPKKNQTRPFKVISEMFKKDFRRCADDNINSEQKLLDQYNQIHKLLKEVGKEDDIKEIEVEVCYIKCWDKDLNERPSAEVFCEVLRLWERDKETLKN</sequence>
<evidence type="ECO:0000313" key="2">
    <source>
        <dbReference type="Proteomes" id="UP000266673"/>
    </source>
</evidence>
<proteinExistence type="predicted"/>
<gene>
    <name evidence="1" type="ORF">C2G38_2034869</name>
</gene>